<accession>A0A1G2BK52</accession>
<feature type="transmembrane region" description="Helical" evidence="1">
    <location>
        <begin position="12"/>
        <end position="32"/>
    </location>
</feature>
<keyword evidence="1" id="KW-0812">Transmembrane</keyword>
<name>A0A1G2BK52_9BACT</name>
<keyword evidence="1" id="KW-1133">Transmembrane helix</keyword>
<evidence type="ECO:0000313" key="2">
    <source>
        <dbReference type="EMBL" id="OGY89618.1"/>
    </source>
</evidence>
<comment type="caution">
    <text evidence="2">The sequence shown here is derived from an EMBL/GenBank/DDBJ whole genome shotgun (WGS) entry which is preliminary data.</text>
</comment>
<keyword evidence="1" id="KW-0472">Membrane</keyword>
<evidence type="ECO:0000256" key="1">
    <source>
        <dbReference type="SAM" id="Phobius"/>
    </source>
</evidence>
<feature type="transmembrane region" description="Helical" evidence="1">
    <location>
        <begin position="86"/>
        <end position="113"/>
    </location>
</feature>
<gene>
    <name evidence="2" type="ORF">A2677_00975</name>
</gene>
<feature type="transmembrane region" description="Helical" evidence="1">
    <location>
        <begin position="119"/>
        <end position="136"/>
    </location>
</feature>
<dbReference type="EMBL" id="MHKK01000029">
    <property type="protein sequence ID" value="OGY89618.1"/>
    <property type="molecule type" value="Genomic_DNA"/>
</dbReference>
<dbReference type="AlphaFoldDB" id="A0A1G2BK52"/>
<organism evidence="2 3">
    <name type="scientific">Candidatus Komeilibacteria bacterium RIFCSPHIGHO2_01_FULL_52_14</name>
    <dbReference type="NCBI Taxonomy" id="1798549"/>
    <lineage>
        <taxon>Bacteria</taxon>
        <taxon>Candidatus Komeiliibacteriota</taxon>
    </lineage>
</organism>
<feature type="transmembrane region" description="Helical" evidence="1">
    <location>
        <begin position="44"/>
        <end position="65"/>
    </location>
</feature>
<proteinExistence type="predicted"/>
<dbReference type="Proteomes" id="UP000177817">
    <property type="component" value="Unassembled WGS sequence"/>
</dbReference>
<sequence length="147" mass="16242">MASKSFQRPAVSGALASLLLLIVYLAVVGTVSDFDFARKQLANYWPYILALAAGFGVQVALSIRLKLLHCKHRPTGALITSGSTATLSMLACCLHYLAIFIPLIGMLGLVSFVDRYQAQLFWIALIFNGAGILYMLKMHNKLRHHYE</sequence>
<evidence type="ECO:0000313" key="3">
    <source>
        <dbReference type="Proteomes" id="UP000177817"/>
    </source>
</evidence>
<protein>
    <submittedName>
        <fullName evidence="2">Uncharacterized protein</fullName>
    </submittedName>
</protein>
<reference evidence="2 3" key="1">
    <citation type="journal article" date="2016" name="Nat. Commun.">
        <title>Thousands of microbial genomes shed light on interconnected biogeochemical processes in an aquifer system.</title>
        <authorList>
            <person name="Anantharaman K."/>
            <person name="Brown C.T."/>
            <person name="Hug L.A."/>
            <person name="Sharon I."/>
            <person name="Castelle C.J."/>
            <person name="Probst A.J."/>
            <person name="Thomas B.C."/>
            <person name="Singh A."/>
            <person name="Wilkins M.J."/>
            <person name="Karaoz U."/>
            <person name="Brodie E.L."/>
            <person name="Williams K.H."/>
            <person name="Hubbard S.S."/>
            <person name="Banfield J.F."/>
        </authorList>
    </citation>
    <scope>NUCLEOTIDE SEQUENCE [LARGE SCALE GENOMIC DNA]</scope>
</reference>